<dbReference type="SUPFAM" id="SSF54593">
    <property type="entry name" value="Glyoxalase/Bleomycin resistance protein/Dihydroxybiphenyl dioxygenase"/>
    <property type="match status" value="1"/>
</dbReference>
<organism evidence="2">
    <name type="scientific">marine metagenome</name>
    <dbReference type="NCBI Taxonomy" id="408172"/>
    <lineage>
        <taxon>unclassified sequences</taxon>
        <taxon>metagenomes</taxon>
        <taxon>ecological metagenomes</taxon>
    </lineage>
</organism>
<dbReference type="EMBL" id="UINC01072342">
    <property type="protein sequence ID" value="SVC07913.1"/>
    <property type="molecule type" value="Genomic_DNA"/>
</dbReference>
<name>A0A382J9Y8_9ZZZZ</name>
<dbReference type="InterPro" id="IPR029068">
    <property type="entry name" value="Glyas_Bleomycin-R_OHBP_Dase"/>
</dbReference>
<dbReference type="PROSITE" id="PS51819">
    <property type="entry name" value="VOC"/>
    <property type="match status" value="1"/>
</dbReference>
<accession>A0A382J9Y8</accession>
<dbReference type="CDD" id="cd06587">
    <property type="entry name" value="VOC"/>
    <property type="match status" value="1"/>
</dbReference>
<evidence type="ECO:0000313" key="2">
    <source>
        <dbReference type="EMBL" id="SVC07913.1"/>
    </source>
</evidence>
<sequence length="121" mass="13181">MLANSRVSAVLPVVDLGRARKFYEEKLGLQASDAPGGVMFKCGQGSQLVLYQPNTPSKADHTAAGWEVDNVEEVVKVLREKGVVFEQYDMTDEQGIATMAGVKGAWFKDSEGNILSVVQFE</sequence>
<dbReference type="Gene3D" id="3.10.180.10">
    <property type="entry name" value="2,3-Dihydroxybiphenyl 1,2-Dioxygenase, domain 1"/>
    <property type="match status" value="1"/>
</dbReference>
<gene>
    <name evidence="2" type="ORF">METZ01_LOCUS260767</name>
</gene>
<reference evidence="2" key="1">
    <citation type="submission" date="2018-05" db="EMBL/GenBank/DDBJ databases">
        <authorList>
            <person name="Lanie J.A."/>
            <person name="Ng W.-L."/>
            <person name="Kazmierczak K.M."/>
            <person name="Andrzejewski T.M."/>
            <person name="Davidsen T.M."/>
            <person name="Wayne K.J."/>
            <person name="Tettelin H."/>
            <person name="Glass J.I."/>
            <person name="Rusch D."/>
            <person name="Podicherti R."/>
            <person name="Tsui H.-C.T."/>
            <person name="Winkler M.E."/>
        </authorList>
    </citation>
    <scope>NUCLEOTIDE SEQUENCE</scope>
</reference>
<dbReference type="AlphaFoldDB" id="A0A382J9Y8"/>
<dbReference type="InterPro" id="IPR037523">
    <property type="entry name" value="VOC_core"/>
</dbReference>
<evidence type="ECO:0000259" key="1">
    <source>
        <dbReference type="PROSITE" id="PS51819"/>
    </source>
</evidence>
<dbReference type="Pfam" id="PF00903">
    <property type="entry name" value="Glyoxalase"/>
    <property type="match status" value="1"/>
</dbReference>
<protein>
    <recommendedName>
        <fullName evidence="1">VOC domain-containing protein</fullName>
    </recommendedName>
</protein>
<dbReference type="InterPro" id="IPR004360">
    <property type="entry name" value="Glyas_Fos-R_dOase_dom"/>
</dbReference>
<proteinExistence type="predicted"/>
<feature type="domain" description="VOC" evidence="1">
    <location>
        <begin position="5"/>
        <end position="120"/>
    </location>
</feature>